<evidence type="ECO:0000256" key="3">
    <source>
        <dbReference type="ARBA" id="ARBA00022692"/>
    </source>
</evidence>
<dbReference type="GO" id="GO:0020037">
    <property type="term" value="F:heme binding"/>
    <property type="evidence" value="ECO:0007669"/>
    <property type="project" value="TreeGrafter"/>
</dbReference>
<dbReference type="GO" id="GO:0009055">
    <property type="term" value="F:electron transfer activity"/>
    <property type="evidence" value="ECO:0007669"/>
    <property type="project" value="InterPro"/>
</dbReference>
<protein>
    <submittedName>
        <fullName evidence="8">Putative Ni/Fe-hydrogenase B-type cytochrome subunit</fullName>
    </submittedName>
</protein>
<feature type="transmembrane region" description="Helical" evidence="6">
    <location>
        <begin position="97"/>
        <end position="117"/>
    </location>
</feature>
<keyword evidence="9" id="KW-1185">Reference proteome</keyword>
<evidence type="ECO:0000256" key="6">
    <source>
        <dbReference type="SAM" id="Phobius"/>
    </source>
</evidence>
<feature type="transmembrane region" description="Helical" evidence="6">
    <location>
        <begin position="137"/>
        <end position="158"/>
    </location>
</feature>
<comment type="subcellular location">
    <subcellularLocation>
        <location evidence="1">Cell membrane</location>
        <topology evidence="1">Multi-pass membrane protein</topology>
    </subcellularLocation>
</comment>
<feature type="domain" description="Cytochrome b561 bacterial/Ni-hydrogenase" evidence="7">
    <location>
        <begin position="9"/>
        <end position="170"/>
    </location>
</feature>
<evidence type="ECO:0000256" key="2">
    <source>
        <dbReference type="ARBA" id="ARBA00022475"/>
    </source>
</evidence>
<evidence type="ECO:0000313" key="8">
    <source>
        <dbReference type="EMBL" id="TSE32783.1"/>
    </source>
</evidence>
<dbReference type="InterPro" id="IPR011577">
    <property type="entry name" value="Cyt_b561_bac/Ni-Hgenase"/>
</dbReference>
<keyword evidence="4 6" id="KW-1133">Transmembrane helix</keyword>
<organism evidence="8 9">
    <name type="scientific">Tepidimonas taiwanensis</name>
    <dbReference type="NCBI Taxonomy" id="307486"/>
    <lineage>
        <taxon>Bacteria</taxon>
        <taxon>Pseudomonadati</taxon>
        <taxon>Pseudomonadota</taxon>
        <taxon>Betaproteobacteria</taxon>
        <taxon>Burkholderiales</taxon>
        <taxon>Tepidimonas</taxon>
    </lineage>
</organism>
<evidence type="ECO:0000256" key="4">
    <source>
        <dbReference type="ARBA" id="ARBA00022989"/>
    </source>
</evidence>
<evidence type="ECO:0000256" key="5">
    <source>
        <dbReference type="ARBA" id="ARBA00023136"/>
    </source>
</evidence>
<evidence type="ECO:0000256" key="1">
    <source>
        <dbReference type="ARBA" id="ARBA00004651"/>
    </source>
</evidence>
<gene>
    <name evidence="8" type="primary">hupC</name>
    <name evidence="8" type="ORF">Ttaiw_00891</name>
</gene>
<dbReference type="GO" id="GO:0005886">
    <property type="term" value="C:plasma membrane"/>
    <property type="evidence" value="ECO:0007669"/>
    <property type="project" value="UniProtKB-SubCell"/>
</dbReference>
<dbReference type="PANTHER" id="PTHR30485:SF2">
    <property type="entry name" value="BLL0597 PROTEIN"/>
    <property type="match status" value="1"/>
</dbReference>
<dbReference type="EMBL" id="VJOM01000007">
    <property type="protein sequence ID" value="TSE32783.1"/>
    <property type="molecule type" value="Genomic_DNA"/>
</dbReference>
<dbReference type="GO" id="GO:0022904">
    <property type="term" value="P:respiratory electron transport chain"/>
    <property type="evidence" value="ECO:0007669"/>
    <property type="project" value="InterPro"/>
</dbReference>
<dbReference type="Proteomes" id="UP000317763">
    <property type="component" value="Unassembled WGS sequence"/>
</dbReference>
<evidence type="ECO:0000313" key="9">
    <source>
        <dbReference type="Proteomes" id="UP000317763"/>
    </source>
</evidence>
<dbReference type="RefSeq" id="WP_043700705.1">
    <property type="nucleotide sequence ID" value="NZ_CP083911.1"/>
</dbReference>
<accession>A0A554XAD4</accession>
<feature type="transmembrane region" description="Helical" evidence="6">
    <location>
        <begin position="38"/>
        <end position="56"/>
    </location>
</feature>
<dbReference type="AlphaFoldDB" id="A0A554XAD4"/>
<reference evidence="8 9" key="1">
    <citation type="submission" date="2019-07" db="EMBL/GenBank/DDBJ databases">
        <title>Tepidimonas taiwanensis I1-1 draft genome.</title>
        <authorList>
            <person name="Da Costa M.S."/>
            <person name="Froufe H.J.C."/>
            <person name="Egas C."/>
            <person name="Albuquerque L."/>
        </authorList>
    </citation>
    <scope>NUCLEOTIDE SEQUENCE [LARGE SCALE GENOMIC DNA]</scope>
    <source>
        <strain evidence="8 9">I1-1</strain>
    </source>
</reference>
<keyword evidence="3 6" id="KW-0812">Transmembrane</keyword>
<name>A0A554XAD4_9BURK</name>
<dbReference type="PANTHER" id="PTHR30485">
    <property type="entry name" value="NI/FE-HYDROGENASE 1 B-TYPE CYTOCHROME SUBUNIT"/>
    <property type="match status" value="1"/>
</dbReference>
<sequence>MQRPTAVYVWDPFVRIFHWSLVTCVLLNQFVLEEGETAHEWTGYVAAALVVARLLWGLVGTRHARFADWWPTPTRVRRHVHALLRGQPDDHPGHNPLGAIAMLVLMGLVLALAFTGWLQGTDAFFGEEWVEELHEGLANTLLVVAGLHAAAALVMGRLQRVGLIRAMITGVKVYR</sequence>
<feature type="transmembrane region" description="Helical" evidence="6">
    <location>
        <begin position="12"/>
        <end position="32"/>
    </location>
</feature>
<dbReference type="OrthoDB" id="196472at2"/>
<dbReference type="SUPFAM" id="SSF81342">
    <property type="entry name" value="Transmembrane di-heme cytochromes"/>
    <property type="match status" value="1"/>
</dbReference>
<dbReference type="InterPro" id="IPR016174">
    <property type="entry name" value="Di-haem_cyt_TM"/>
</dbReference>
<dbReference type="Gene3D" id="1.20.950.20">
    <property type="entry name" value="Transmembrane di-heme cytochromes, Chain C"/>
    <property type="match status" value="1"/>
</dbReference>
<evidence type="ECO:0000259" key="7">
    <source>
        <dbReference type="Pfam" id="PF01292"/>
    </source>
</evidence>
<keyword evidence="2" id="KW-1003">Cell membrane</keyword>
<proteinExistence type="predicted"/>
<dbReference type="InterPro" id="IPR051542">
    <property type="entry name" value="Hydrogenase_cytochrome"/>
</dbReference>
<comment type="caution">
    <text evidence="8">The sequence shown here is derived from an EMBL/GenBank/DDBJ whole genome shotgun (WGS) entry which is preliminary data.</text>
</comment>
<dbReference type="STRING" id="307486.GCA_000807215_01334"/>
<keyword evidence="5 6" id="KW-0472">Membrane</keyword>
<dbReference type="Pfam" id="PF01292">
    <property type="entry name" value="Ni_hydr_CYTB"/>
    <property type="match status" value="1"/>
</dbReference>